<dbReference type="GO" id="GO:0044183">
    <property type="term" value="F:protein folding chaperone"/>
    <property type="evidence" value="ECO:0007669"/>
    <property type="project" value="TreeGrafter"/>
</dbReference>
<evidence type="ECO:0000259" key="13">
    <source>
        <dbReference type="Pfam" id="PF05698"/>
    </source>
</evidence>
<evidence type="ECO:0000256" key="10">
    <source>
        <dbReference type="SAM" id="Coils"/>
    </source>
</evidence>
<dbReference type="Pfam" id="PF05697">
    <property type="entry name" value="Trigger_N"/>
    <property type="match status" value="1"/>
</dbReference>
<dbReference type="GO" id="GO:0043335">
    <property type="term" value="P:protein unfolding"/>
    <property type="evidence" value="ECO:0007669"/>
    <property type="project" value="TreeGrafter"/>
</dbReference>
<dbReference type="Gene3D" id="3.10.50.40">
    <property type="match status" value="1"/>
</dbReference>
<dbReference type="Gene3D" id="1.10.3120.10">
    <property type="entry name" value="Trigger factor, C-terminal domain"/>
    <property type="match status" value="1"/>
</dbReference>
<dbReference type="InterPro" id="IPR005215">
    <property type="entry name" value="Trig_fac"/>
</dbReference>
<dbReference type="EC" id="5.2.1.8" evidence="3 9"/>
<evidence type="ECO:0000256" key="6">
    <source>
        <dbReference type="ARBA" id="ARBA00023186"/>
    </source>
</evidence>
<evidence type="ECO:0000256" key="9">
    <source>
        <dbReference type="HAMAP-Rule" id="MF_00303"/>
    </source>
</evidence>
<evidence type="ECO:0000256" key="4">
    <source>
        <dbReference type="ARBA" id="ARBA00016902"/>
    </source>
</evidence>
<keyword evidence="6 9" id="KW-0143">Chaperone</keyword>
<keyword evidence="7 9" id="KW-0413">Isomerase</keyword>
<dbReference type="PANTHER" id="PTHR30560">
    <property type="entry name" value="TRIGGER FACTOR CHAPERONE AND PEPTIDYL-PROLYL CIS/TRANS ISOMERASE"/>
    <property type="match status" value="1"/>
</dbReference>
<dbReference type="InterPro" id="IPR027304">
    <property type="entry name" value="Trigger_fact/SurA_dom_sf"/>
</dbReference>
<keyword evidence="9" id="KW-0963">Cytoplasm</keyword>
<evidence type="ECO:0000313" key="15">
    <source>
        <dbReference type="Proteomes" id="UP000015620"/>
    </source>
</evidence>
<name>S5ZTX2_9SPIR</name>
<dbReference type="NCBIfam" id="TIGR00115">
    <property type="entry name" value="tig"/>
    <property type="match status" value="1"/>
</dbReference>
<reference evidence="14 15" key="1">
    <citation type="journal article" date="2013" name="PLoS ONE">
        <title>Genome-Wide Relatedness of Treponema pedis, from Gingiva and Necrotic Skin Lesions of Pigs, with the Human Oral Pathogen Treponema denticola.</title>
        <authorList>
            <person name="Svartstrom O."/>
            <person name="Mushtaq M."/>
            <person name="Pringle M."/>
            <person name="Segerman B."/>
        </authorList>
    </citation>
    <scope>NUCLEOTIDE SEQUENCE [LARGE SCALE GENOMIC DNA]</scope>
    <source>
        <strain evidence="14">T A4</strain>
    </source>
</reference>
<feature type="domain" description="PPIase FKBP-type" evidence="11">
    <location>
        <begin position="166"/>
        <end position="239"/>
    </location>
</feature>
<evidence type="ECO:0000256" key="2">
    <source>
        <dbReference type="ARBA" id="ARBA00005464"/>
    </source>
</evidence>
<dbReference type="RefSeq" id="WP_020964885.1">
    <property type="nucleotide sequence ID" value="NC_022097.1"/>
</dbReference>
<dbReference type="InterPro" id="IPR046357">
    <property type="entry name" value="PPIase_dom_sf"/>
</dbReference>
<evidence type="ECO:0000313" key="14">
    <source>
        <dbReference type="EMBL" id="AGT43585.1"/>
    </source>
</evidence>
<dbReference type="SUPFAM" id="SSF109998">
    <property type="entry name" value="Triger factor/SurA peptide-binding domain-like"/>
    <property type="match status" value="1"/>
</dbReference>
<dbReference type="EMBL" id="CP004120">
    <property type="protein sequence ID" value="AGT43585.1"/>
    <property type="molecule type" value="Genomic_DNA"/>
</dbReference>
<sequence>MEYEKNLTLKEKSHAELSVKIKKADVQESYKNLVNKYSKELQIPGFRKGHIPAKILETKYGEAIRGDLAGNLIEDSLKEIFETMNEYERPLPYSYPEMTEKAELKPEEDFSFTVHYDVFPKVEIKKAEGFKIEVPEVQPSDADVKKELERLQDRNALVADCKEGASAEKNNIVTVNYCELDESGNTIAGSERQDFVFTLGTGQNFFKIDDDVIGMKKGDTKEITKTYPENEENKELAGKTKKIKVTLTALKYKDLPAIDDDLAQDINEKYKTLEELKADIKKNIQNGIDEKIKKLKEKTFTERLVEENPVELPESMLKAELESRWIMMANQFRTTPENLEKIVTSMNGQSKAGFLELWKPEAEKSLKGRVLIETLLKEKNIEVSDEEMEAEYKRLSELTGMSVDEVKKHYADERQKEYFIDELKEDKLFNALYEKCTISKGKKLSVEKFFETNQA</sequence>
<dbReference type="PATRIC" id="fig|1291379.3.peg.1087"/>
<dbReference type="GeneID" id="301089708"/>
<feature type="domain" description="Trigger factor C-terminal" evidence="13">
    <location>
        <begin position="272"/>
        <end position="433"/>
    </location>
</feature>
<protein>
    <recommendedName>
        <fullName evidence="4 9">Trigger factor</fullName>
        <shortName evidence="9">TF</shortName>
        <ecNumber evidence="3 9">5.2.1.8</ecNumber>
    </recommendedName>
    <alternativeName>
        <fullName evidence="8 9">PPIase</fullName>
    </alternativeName>
</protein>
<evidence type="ECO:0000256" key="3">
    <source>
        <dbReference type="ARBA" id="ARBA00013194"/>
    </source>
</evidence>
<accession>S5ZTX2</accession>
<dbReference type="KEGG" id="tped:TPE_1089"/>
<dbReference type="GO" id="GO:0005737">
    <property type="term" value="C:cytoplasm"/>
    <property type="evidence" value="ECO:0007669"/>
    <property type="project" value="UniProtKB-SubCell"/>
</dbReference>
<keyword evidence="5 9" id="KW-0697">Rotamase</keyword>
<dbReference type="OrthoDB" id="9767721at2"/>
<evidence type="ECO:0000256" key="5">
    <source>
        <dbReference type="ARBA" id="ARBA00023110"/>
    </source>
</evidence>
<keyword evidence="9" id="KW-0132">Cell division</keyword>
<keyword evidence="15" id="KW-1185">Reference proteome</keyword>
<feature type="domain" description="Trigger factor ribosome-binding bacterial" evidence="12">
    <location>
        <begin position="7"/>
        <end position="151"/>
    </location>
</feature>
<dbReference type="AlphaFoldDB" id="S5ZTX2"/>
<evidence type="ECO:0000256" key="8">
    <source>
        <dbReference type="ARBA" id="ARBA00029986"/>
    </source>
</evidence>
<dbReference type="InterPro" id="IPR037041">
    <property type="entry name" value="Trigger_fac_C_sf"/>
</dbReference>
<comment type="catalytic activity">
    <reaction evidence="1 9">
        <text>[protein]-peptidylproline (omega=180) = [protein]-peptidylproline (omega=0)</text>
        <dbReference type="Rhea" id="RHEA:16237"/>
        <dbReference type="Rhea" id="RHEA-COMP:10747"/>
        <dbReference type="Rhea" id="RHEA-COMP:10748"/>
        <dbReference type="ChEBI" id="CHEBI:83833"/>
        <dbReference type="ChEBI" id="CHEBI:83834"/>
        <dbReference type="EC" id="5.2.1.8"/>
    </reaction>
</comment>
<keyword evidence="9" id="KW-0131">Cell cycle</keyword>
<dbReference type="STRING" id="1291379.TPE_1089"/>
<evidence type="ECO:0000256" key="1">
    <source>
        <dbReference type="ARBA" id="ARBA00000971"/>
    </source>
</evidence>
<dbReference type="HOGENOM" id="CLU_033058_3_1_12"/>
<comment type="domain">
    <text evidence="9">Consists of 3 domains; the N-terminus binds the ribosome, the middle domain has PPIase activity, while the C-terminus has intrinsic chaperone activity on its own.</text>
</comment>
<proteinExistence type="inferred from homology"/>
<evidence type="ECO:0000256" key="7">
    <source>
        <dbReference type="ARBA" id="ARBA00023235"/>
    </source>
</evidence>
<organism evidence="14 15">
    <name type="scientific">Treponema pedis str. T A4</name>
    <dbReference type="NCBI Taxonomy" id="1291379"/>
    <lineage>
        <taxon>Bacteria</taxon>
        <taxon>Pseudomonadati</taxon>
        <taxon>Spirochaetota</taxon>
        <taxon>Spirochaetia</taxon>
        <taxon>Spirochaetales</taxon>
        <taxon>Treponemataceae</taxon>
        <taxon>Treponema</taxon>
    </lineage>
</organism>
<dbReference type="Gene3D" id="3.30.70.1050">
    <property type="entry name" value="Trigger factor ribosome-binding domain"/>
    <property type="match status" value="1"/>
</dbReference>
<evidence type="ECO:0000259" key="11">
    <source>
        <dbReference type="Pfam" id="PF00254"/>
    </source>
</evidence>
<dbReference type="GO" id="GO:0015031">
    <property type="term" value="P:protein transport"/>
    <property type="evidence" value="ECO:0007669"/>
    <property type="project" value="UniProtKB-UniRule"/>
</dbReference>
<dbReference type="PANTHER" id="PTHR30560:SF3">
    <property type="entry name" value="TRIGGER FACTOR-LIKE PROTEIN TIG, CHLOROPLASTIC"/>
    <property type="match status" value="1"/>
</dbReference>
<dbReference type="SUPFAM" id="SSF54534">
    <property type="entry name" value="FKBP-like"/>
    <property type="match status" value="1"/>
</dbReference>
<keyword evidence="10" id="KW-0175">Coiled coil</keyword>
<dbReference type="GO" id="GO:0043022">
    <property type="term" value="F:ribosome binding"/>
    <property type="evidence" value="ECO:0007669"/>
    <property type="project" value="TreeGrafter"/>
</dbReference>
<dbReference type="GO" id="GO:0051301">
    <property type="term" value="P:cell division"/>
    <property type="evidence" value="ECO:0007669"/>
    <property type="project" value="UniProtKB-KW"/>
</dbReference>
<dbReference type="GO" id="GO:0051083">
    <property type="term" value="P:'de novo' cotranslational protein folding"/>
    <property type="evidence" value="ECO:0007669"/>
    <property type="project" value="TreeGrafter"/>
</dbReference>
<dbReference type="Pfam" id="PF05698">
    <property type="entry name" value="Trigger_C"/>
    <property type="match status" value="1"/>
</dbReference>
<feature type="coiled-coil region" evidence="10">
    <location>
        <begin position="263"/>
        <end position="290"/>
    </location>
</feature>
<comment type="similarity">
    <text evidence="2 9">Belongs to the FKBP-type PPIase family. Tig subfamily.</text>
</comment>
<dbReference type="Pfam" id="PF00254">
    <property type="entry name" value="FKBP_C"/>
    <property type="match status" value="1"/>
</dbReference>
<dbReference type="InterPro" id="IPR008881">
    <property type="entry name" value="Trigger_fac_ribosome-bd_bac"/>
</dbReference>
<dbReference type="SUPFAM" id="SSF102735">
    <property type="entry name" value="Trigger factor ribosome-binding domain"/>
    <property type="match status" value="1"/>
</dbReference>
<evidence type="ECO:0000259" key="12">
    <source>
        <dbReference type="Pfam" id="PF05697"/>
    </source>
</evidence>
<dbReference type="InterPro" id="IPR001179">
    <property type="entry name" value="PPIase_FKBP_dom"/>
</dbReference>
<comment type="function">
    <text evidence="9">Involved in protein export. Acts as a chaperone by maintaining the newly synthesized protein in an open conformation. Functions as a peptidyl-prolyl cis-trans isomerase.</text>
</comment>
<gene>
    <name evidence="9 14" type="primary">tig</name>
    <name evidence="14" type="ORF">TPE_1089</name>
</gene>
<dbReference type="InterPro" id="IPR036611">
    <property type="entry name" value="Trigger_fac_ribosome-bd_sf"/>
</dbReference>
<dbReference type="PIRSF" id="PIRSF003095">
    <property type="entry name" value="Trigger_factor"/>
    <property type="match status" value="1"/>
</dbReference>
<dbReference type="InterPro" id="IPR008880">
    <property type="entry name" value="Trigger_fac_C"/>
</dbReference>
<dbReference type="GO" id="GO:0003755">
    <property type="term" value="F:peptidyl-prolyl cis-trans isomerase activity"/>
    <property type="evidence" value="ECO:0007669"/>
    <property type="project" value="UniProtKB-UniRule"/>
</dbReference>
<comment type="subcellular location">
    <subcellularLocation>
        <location evidence="9">Cytoplasm</location>
    </subcellularLocation>
    <text evidence="9">About half TF is bound to the ribosome near the polypeptide exit tunnel while the other half is free in the cytoplasm.</text>
</comment>
<dbReference type="HAMAP" id="MF_00303">
    <property type="entry name" value="Trigger_factor_Tig"/>
    <property type="match status" value="1"/>
</dbReference>
<dbReference type="Proteomes" id="UP000015620">
    <property type="component" value="Chromosome"/>
</dbReference>